<evidence type="ECO:0000256" key="3">
    <source>
        <dbReference type="ARBA" id="ARBA00022729"/>
    </source>
</evidence>
<evidence type="ECO:0000256" key="1">
    <source>
        <dbReference type="ARBA" id="ARBA00004442"/>
    </source>
</evidence>
<gene>
    <name evidence="7" type="ORF">N0A02_21480</name>
</gene>
<dbReference type="Proteomes" id="UP001469089">
    <property type="component" value="Unassembled WGS sequence"/>
</dbReference>
<evidence type="ECO:0000256" key="6">
    <source>
        <dbReference type="SAM" id="SignalP"/>
    </source>
</evidence>
<evidence type="ECO:0000256" key="5">
    <source>
        <dbReference type="ARBA" id="ARBA00023237"/>
    </source>
</evidence>
<dbReference type="EMBL" id="JAOALG010000002">
    <property type="protein sequence ID" value="MEQ5842014.1"/>
    <property type="molecule type" value="Genomic_DNA"/>
</dbReference>
<dbReference type="Pfam" id="PF06629">
    <property type="entry name" value="MipA"/>
    <property type="match status" value="1"/>
</dbReference>
<feature type="chain" id="PRO_5045492902" evidence="6">
    <location>
        <begin position="26"/>
        <end position="276"/>
    </location>
</feature>
<dbReference type="PANTHER" id="PTHR38776">
    <property type="entry name" value="MLTA-INTERACTING PROTEIN-RELATED"/>
    <property type="match status" value="1"/>
</dbReference>
<comment type="caution">
    <text evidence="7">The sequence shown here is derived from an EMBL/GenBank/DDBJ whole genome shotgun (WGS) entry which is preliminary data.</text>
</comment>
<keyword evidence="3 6" id="KW-0732">Signal</keyword>
<evidence type="ECO:0000313" key="7">
    <source>
        <dbReference type="EMBL" id="MEQ5842014.1"/>
    </source>
</evidence>
<sequence length="276" mass="29986">MMVVRATFFSLLLAGLTGVSCGAYADEPASAVAPAGVASDTAASATPPSKWKIAFGPGVTVSPAYPGSSKLKIYPFPALDISYDDRFFSQGPDVLGVNVLRDPNYHIGAALTLDFQSRSESDDPRLRGLGGVHWTPKLKLFGDYTWWAFTGSVAMYQDIGGNRQGKTIVSDLYASLPLDSWLFSVGPGFTWADAEYTRTFFGVSSQQSAASKLPTFDTGSGIRDIHMNFYVSHDFSKHWTSSITVVAGRLQHYAADSPITSRRFELNSLASVNYRY</sequence>
<name>A0ABV1LRS7_9BURK</name>
<comment type="subcellular location">
    <subcellularLocation>
        <location evidence="1">Cell outer membrane</location>
    </subcellularLocation>
</comment>
<keyword evidence="8" id="KW-1185">Reference proteome</keyword>
<proteinExistence type="inferred from homology"/>
<keyword evidence="5" id="KW-0998">Cell outer membrane</keyword>
<dbReference type="RefSeq" id="WP_349543947.1">
    <property type="nucleotide sequence ID" value="NZ_JAOALG010000002.1"/>
</dbReference>
<protein>
    <submittedName>
        <fullName evidence="7">MipA/OmpV family protein</fullName>
    </submittedName>
</protein>
<keyword evidence="4" id="KW-0472">Membrane</keyword>
<comment type="similarity">
    <text evidence="2">Belongs to the MipA/OmpV family.</text>
</comment>
<accession>A0ABV1LRS7</accession>
<dbReference type="PROSITE" id="PS51257">
    <property type="entry name" value="PROKAR_LIPOPROTEIN"/>
    <property type="match status" value="1"/>
</dbReference>
<reference evidence="7 8" key="1">
    <citation type="journal article" date="2024" name="Chem. Sci.">
        <title>Discovery of a lagriamide polyketide by integrated genome mining, isotopic labeling, and untargeted metabolomics.</title>
        <authorList>
            <person name="Fergusson C.H."/>
            <person name="Saulog J."/>
            <person name="Paulo B.S."/>
            <person name="Wilson D.M."/>
            <person name="Liu D.Y."/>
            <person name="Morehouse N.J."/>
            <person name="Waterworth S."/>
            <person name="Barkei J."/>
            <person name="Gray C.A."/>
            <person name="Kwan J.C."/>
            <person name="Eustaquio A.S."/>
            <person name="Linington R.G."/>
        </authorList>
    </citation>
    <scope>NUCLEOTIDE SEQUENCE [LARGE SCALE GENOMIC DNA]</scope>
    <source>
        <strain evidence="7 8">RL17-338-BIF-B</strain>
    </source>
</reference>
<dbReference type="InterPro" id="IPR010583">
    <property type="entry name" value="MipA"/>
</dbReference>
<evidence type="ECO:0000256" key="2">
    <source>
        <dbReference type="ARBA" id="ARBA00005722"/>
    </source>
</evidence>
<dbReference type="PANTHER" id="PTHR38776:SF1">
    <property type="entry name" value="MLTA-INTERACTING PROTEIN-RELATED"/>
    <property type="match status" value="1"/>
</dbReference>
<feature type="signal peptide" evidence="6">
    <location>
        <begin position="1"/>
        <end position="25"/>
    </location>
</feature>
<organism evidence="7 8">
    <name type="scientific">Paraburkholderia acidicola</name>
    <dbReference type="NCBI Taxonomy" id="1912599"/>
    <lineage>
        <taxon>Bacteria</taxon>
        <taxon>Pseudomonadati</taxon>
        <taxon>Pseudomonadota</taxon>
        <taxon>Betaproteobacteria</taxon>
        <taxon>Burkholderiales</taxon>
        <taxon>Burkholderiaceae</taxon>
        <taxon>Paraburkholderia</taxon>
    </lineage>
</organism>
<evidence type="ECO:0000313" key="8">
    <source>
        <dbReference type="Proteomes" id="UP001469089"/>
    </source>
</evidence>
<evidence type="ECO:0000256" key="4">
    <source>
        <dbReference type="ARBA" id="ARBA00023136"/>
    </source>
</evidence>